<evidence type="ECO:0000313" key="9">
    <source>
        <dbReference type="Proteomes" id="UP001597059"/>
    </source>
</evidence>
<dbReference type="PANTHER" id="PTHR33452:SF1">
    <property type="entry name" value="INNER MEMBRANE PROTEIN YPHA-RELATED"/>
    <property type="match status" value="1"/>
</dbReference>
<name>A0ABW4AYN1_9GAMM</name>
<feature type="transmembrane region" description="Helical" evidence="7">
    <location>
        <begin position="20"/>
        <end position="37"/>
    </location>
</feature>
<evidence type="ECO:0000256" key="1">
    <source>
        <dbReference type="ARBA" id="ARBA00004651"/>
    </source>
</evidence>
<dbReference type="PANTHER" id="PTHR33452">
    <property type="entry name" value="OXIDOREDUCTASE CATD-RELATED"/>
    <property type="match status" value="1"/>
</dbReference>
<gene>
    <name evidence="8" type="ORF">ACFQ45_04855</name>
</gene>
<keyword evidence="3" id="KW-1003">Cell membrane</keyword>
<protein>
    <submittedName>
        <fullName evidence="8">DoxX family protein</fullName>
    </submittedName>
</protein>
<keyword evidence="5 7" id="KW-1133">Transmembrane helix</keyword>
<keyword evidence="6 7" id="KW-0472">Membrane</keyword>
<organism evidence="8 9">
    <name type="scientific">Rhodanobacter aciditrophus</name>
    <dbReference type="NCBI Taxonomy" id="1623218"/>
    <lineage>
        <taxon>Bacteria</taxon>
        <taxon>Pseudomonadati</taxon>
        <taxon>Pseudomonadota</taxon>
        <taxon>Gammaproteobacteria</taxon>
        <taxon>Lysobacterales</taxon>
        <taxon>Rhodanobacteraceae</taxon>
        <taxon>Rhodanobacter</taxon>
    </lineage>
</organism>
<evidence type="ECO:0000256" key="4">
    <source>
        <dbReference type="ARBA" id="ARBA00022692"/>
    </source>
</evidence>
<reference evidence="9" key="1">
    <citation type="journal article" date="2019" name="Int. J. Syst. Evol. Microbiol.">
        <title>The Global Catalogue of Microorganisms (GCM) 10K type strain sequencing project: providing services to taxonomists for standard genome sequencing and annotation.</title>
        <authorList>
            <consortium name="The Broad Institute Genomics Platform"/>
            <consortium name="The Broad Institute Genome Sequencing Center for Infectious Disease"/>
            <person name="Wu L."/>
            <person name="Ma J."/>
        </authorList>
    </citation>
    <scope>NUCLEOTIDE SEQUENCE [LARGE SCALE GENOMIC DNA]</scope>
    <source>
        <strain evidence="9">JCM 30774</strain>
    </source>
</reference>
<dbReference type="InterPro" id="IPR032808">
    <property type="entry name" value="DoxX"/>
</dbReference>
<keyword evidence="9" id="KW-1185">Reference proteome</keyword>
<evidence type="ECO:0000256" key="3">
    <source>
        <dbReference type="ARBA" id="ARBA00022475"/>
    </source>
</evidence>
<evidence type="ECO:0000313" key="8">
    <source>
        <dbReference type="EMBL" id="MFD1382679.1"/>
    </source>
</evidence>
<sequence length="155" mass="17456">MLSLINKLPEQVFRHIPESLVLLLARFALAAVFWLSGQTKIEGFALNPLTGTFEFGWPSIKDTSFFLFEYEYALPLIPATWATYLATTAEHLLPIMLLLGVGTRLSAFGLMLMTLVIQTFVYPEAYVLHASWAAIALFIMQRGPGKLSLEGWRHH</sequence>
<dbReference type="Proteomes" id="UP001597059">
    <property type="component" value="Unassembled WGS sequence"/>
</dbReference>
<dbReference type="Pfam" id="PF07681">
    <property type="entry name" value="DoxX"/>
    <property type="match status" value="1"/>
</dbReference>
<evidence type="ECO:0000256" key="5">
    <source>
        <dbReference type="ARBA" id="ARBA00022989"/>
    </source>
</evidence>
<dbReference type="InterPro" id="IPR051907">
    <property type="entry name" value="DoxX-like_oxidoreductase"/>
</dbReference>
<evidence type="ECO:0000256" key="2">
    <source>
        <dbReference type="ARBA" id="ARBA00006679"/>
    </source>
</evidence>
<feature type="transmembrane region" description="Helical" evidence="7">
    <location>
        <begin position="95"/>
        <end position="117"/>
    </location>
</feature>
<proteinExistence type="inferred from homology"/>
<evidence type="ECO:0000256" key="7">
    <source>
        <dbReference type="SAM" id="Phobius"/>
    </source>
</evidence>
<accession>A0ABW4AYN1</accession>
<dbReference type="EMBL" id="JBHTMN010000006">
    <property type="protein sequence ID" value="MFD1382679.1"/>
    <property type="molecule type" value="Genomic_DNA"/>
</dbReference>
<keyword evidence="4 7" id="KW-0812">Transmembrane</keyword>
<dbReference type="RefSeq" id="WP_377365854.1">
    <property type="nucleotide sequence ID" value="NZ_JBHTMN010000006.1"/>
</dbReference>
<comment type="similarity">
    <text evidence="2">Belongs to the DoxX family.</text>
</comment>
<comment type="caution">
    <text evidence="8">The sequence shown here is derived from an EMBL/GenBank/DDBJ whole genome shotgun (WGS) entry which is preliminary data.</text>
</comment>
<comment type="subcellular location">
    <subcellularLocation>
        <location evidence="1">Cell membrane</location>
        <topology evidence="1">Multi-pass membrane protein</topology>
    </subcellularLocation>
</comment>
<evidence type="ECO:0000256" key="6">
    <source>
        <dbReference type="ARBA" id="ARBA00023136"/>
    </source>
</evidence>